<protein>
    <submittedName>
        <fullName evidence="1">Uncharacterized protein</fullName>
    </submittedName>
</protein>
<proteinExistence type="predicted"/>
<comment type="caution">
    <text evidence="1">The sequence shown here is derived from an EMBL/GenBank/DDBJ whole genome shotgun (WGS) entry which is preliminary data.</text>
</comment>
<accession>A0A1B6NVC0</accession>
<name>A0A1B6NVC0_9ZZZZ</name>
<gene>
    <name evidence="1" type="ORF">MGSAQ_001797</name>
</gene>
<organism evidence="1">
    <name type="scientific">marine sediment metagenome</name>
    <dbReference type="NCBI Taxonomy" id="412755"/>
    <lineage>
        <taxon>unclassified sequences</taxon>
        <taxon>metagenomes</taxon>
        <taxon>ecological metagenomes</taxon>
    </lineage>
</organism>
<dbReference type="AlphaFoldDB" id="A0A1B6NVC0"/>
<dbReference type="EMBL" id="AYSL01000986">
    <property type="protein sequence ID" value="KTF06707.1"/>
    <property type="molecule type" value="Genomic_DNA"/>
</dbReference>
<reference evidence="1" key="1">
    <citation type="submission" date="2013-11" db="EMBL/GenBank/DDBJ databases">
        <title>Microbial diversity, functional groups and degradation webs in Northern and Southern Mediterranean and Red Sea marine crude oil polluted sites.</title>
        <authorList>
            <person name="Daffonchio D."/>
            <person name="Mapelli F."/>
            <person name="Ferrer M."/>
            <person name="Richter M."/>
            <person name="Cherif A."/>
            <person name="Malkawi H.I."/>
            <person name="Yakimov M.M."/>
            <person name="Abdel-Fattah Y.R."/>
            <person name="Blaghen M."/>
            <person name="Golyshin P.N."/>
            <person name="Kalogerakis N."/>
            <person name="Boon N."/>
            <person name="Magagnini M."/>
            <person name="Fava F."/>
        </authorList>
    </citation>
    <scope>NUCLEOTIDE SEQUENCE</scope>
</reference>
<sequence length="20" mass="2233">TASDMVIITYVIDNHILSNL</sequence>
<evidence type="ECO:0000313" key="1">
    <source>
        <dbReference type="EMBL" id="KTF06707.1"/>
    </source>
</evidence>
<feature type="non-terminal residue" evidence="1">
    <location>
        <position position="1"/>
    </location>
</feature>